<dbReference type="EMBL" id="CAJPVJ010002861">
    <property type="protein sequence ID" value="CAG2166882.1"/>
    <property type="molecule type" value="Genomic_DNA"/>
</dbReference>
<accession>A0A7R9QK34</accession>
<evidence type="ECO:0000259" key="3">
    <source>
        <dbReference type="PROSITE" id="PS50157"/>
    </source>
</evidence>
<sequence length="226" mass="25373">MGWCEIVGEREGKAFNKQLLQTETQFNENSVLLQICVNNHELNDKSIDFRNAFNLLRINGNNKPLNYDIVGHREGQALDGVVDESDDERDGQTDGQHVLGTQEGMDCVVSDGQTDTEVEERDERDDTHDSQPIVTDKTSDGDDSEGNDRPFVCIEANCGKRFKWKSHLNEHKLPRNMEVIMRNGRYMWNVCGNHINLEIKSNNCLHGVNGTGMSGMEGSDDWGTGG</sequence>
<keyword evidence="1" id="KW-0862">Zinc</keyword>
<protein>
    <recommendedName>
        <fullName evidence="3">C2H2-type domain-containing protein</fullName>
    </recommendedName>
</protein>
<feature type="region of interest" description="Disordered" evidence="2">
    <location>
        <begin position="82"/>
        <end position="148"/>
    </location>
</feature>
<dbReference type="GO" id="GO:0008270">
    <property type="term" value="F:zinc ion binding"/>
    <property type="evidence" value="ECO:0007669"/>
    <property type="project" value="UniProtKB-KW"/>
</dbReference>
<evidence type="ECO:0000313" key="4">
    <source>
        <dbReference type="EMBL" id="CAD7647728.1"/>
    </source>
</evidence>
<feature type="domain" description="C2H2-type" evidence="3">
    <location>
        <begin position="151"/>
        <end position="172"/>
    </location>
</feature>
<keyword evidence="5" id="KW-1185">Reference proteome</keyword>
<dbReference type="InterPro" id="IPR013087">
    <property type="entry name" value="Znf_C2H2_type"/>
</dbReference>
<dbReference type="EMBL" id="OC917686">
    <property type="protein sequence ID" value="CAD7647728.1"/>
    <property type="molecule type" value="Genomic_DNA"/>
</dbReference>
<evidence type="ECO:0000256" key="2">
    <source>
        <dbReference type="SAM" id="MobiDB-lite"/>
    </source>
</evidence>
<dbReference type="InterPro" id="IPR036236">
    <property type="entry name" value="Znf_C2H2_sf"/>
</dbReference>
<dbReference type="Gene3D" id="3.30.160.60">
    <property type="entry name" value="Classic Zinc Finger"/>
    <property type="match status" value="1"/>
</dbReference>
<organism evidence="4">
    <name type="scientific">Oppiella nova</name>
    <dbReference type="NCBI Taxonomy" id="334625"/>
    <lineage>
        <taxon>Eukaryota</taxon>
        <taxon>Metazoa</taxon>
        <taxon>Ecdysozoa</taxon>
        <taxon>Arthropoda</taxon>
        <taxon>Chelicerata</taxon>
        <taxon>Arachnida</taxon>
        <taxon>Acari</taxon>
        <taxon>Acariformes</taxon>
        <taxon>Sarcoptiformes</taxon>
        <taxon>Oribatida</taxon>
        <taxon>Brachypylina</taxon>
        <taxon>Oppioidea</taxon>
        <taxon>Oppiidae</taxon>
        <taxon>Oppiella</taxon>
    </lineage>
</organism>
<dbReference type="PROSITE" id="PS50157">
    <property type="entry name" value="ZINC_FINGER_C2H2_2"/>
    <property type="match status" value="1"/>
</dbReference>
<gene>
    <name evidence="4" type="ORF">ONB1V03_LOCUS6397</name>
</gene>
<proteinExistence type="predicted"/>
<dbReference type="Proteomes" id="UP000728032">
    <property type="component" value="Unassembled WGS sequence"/>
</dbReference>
<keyword evidence="1" id="KW-0479">Metal-binding</keyword>
<feature type="compositionally biased region" description="Acidic residues" evidence="2">
    <location>
        <begin position="114"/>
        <end position="123"/>
    </location>
</feature>
<evidence type="ECO:0000313" key="5">
    <source>
        <dbReference type="Proteomes" id="UP000728032"/>
    </source>
</evidence>
<dbReference type="SUPFAM" id="SSF57667">
    <property type="entry name" value="beta-beta-alpha zinc fingers"/>
    <property type="match status" value="1"/>
</dbReference>
<reference evidence="4" key="1">
    <citation type="submission" date="2020-11" db="EMBL/GenBank/DDBJ databases">
        <authorList>
            <person name="Tran Van P."/>
        </authorList>
    </citation>
    <scope>NUCLEOTIDE SEQUENCE</scope>
</reference>
<dbReference type="AlphaFoldDB" id="A0A7R9QK34"/>
<evidence type="ECO:0000256" key="1">
    <source>
        <dbReference type="PROSITE-ProRule" id="PRU00042"/>
    </source>
</evidence>
<name>A0A7R9QK34_9ACAR</name>
<keyword evidence="1" id="KW-0863">Zinc-finger</keyword>